<gene>
    <name evidence="4" type="primary">LOC106475524</name>
</gene>
<name>A0ABM1BZL5_LIMPO</name>
<dbReference type="InterPro" id="IPR035420">
    <property type="entry name" value="Spt6_SH2"/>
</dbReference>
<dbReference type="InterPro" id="IPR035018">
    <property type="entry name" value="Spt6_SH2_C"/>
</dbReference>
<keyword evidence="3" id="KW-1185">Reference proteome</keyword>
<dbReference type="InterPro" id="IPR017072">
    <property type="entry name" value="TF_Spt6"/>
</dbReference>
<evidence type="ECO:0000259" key="2">
    <source>
        <dbReference type="Pfam" id="PF14633"/>
    </source>
</evidence>
<dbReference type="Pfam" id="PF14633">
    <property type="entry name" value="SH2_2"/>
    <property type="match status" value="1"/>
</dbReference>
<evidence type="ECO:0000313" key="4">
    <source>
        <dbReference type="RefSeq" id="XP_013791656.2"/>
    </source>
</evidence>
<proteinExistence type="predicted"/>
<dbReference type="Gene3D" id="3.30.505.10">
    <property type="entry name" value="SH2 domain"/>
    <property type="match status" value="1"/>
</dbReference>
<feature type="region of interest" description="Disordered" evidence="1">
    <location>
        <begin position="195"/>
        <end position="300"/>
    </location>
</feature>
<reference evidence="4" key="1">
    <citation type="submission" date="2025-08" db="UniProtKB">
        <authorList>
            <consortium name="RefSeq"/>
        </authorList>
    </citation>
    <scope>IDENTIFICATION</scope>
    <source>
        <tissue evidence="4">Muscle</tissue>
    </source>
</reference>
<dbReference type="InterPro" id="IPR036860">
    <property type="entry name" value="SH2_dom_sf"/>
</dbReference>
<dbReference type="RefSeq" id="XP_013791656.2">
    <property type="nucleotide sequence ID" value="XM_013936202.2"/>
</dbReference>
<feature type="compositionally biased region" description="Basic and acidic residues" evidence="1">
    <location>
        <begin position="245"/>
        <end position="264"/>
    </location>
</feature>
<dbReference type="CDD" id="cd09928">
    <property type="entry name" value="SH2_Cterm_SPT6_like"/>
    <property type="match status" value="1"/>
</dbReference>
<feature type="domain" description="Spt6 SH2" evidence="2">
    <location>
        <begin position="1"/>
        <end position="96"/>
    </location>
</feature>
<accession>A0ABM1BZL5</accession>
<dbReference type="SUPFAM" id="SSF55550">
    <property type="entry name" value="SH2 domain"/>
    <property type="match status" value="1"/>
</dbReference>
<dbReference type="PANTHER" id="PTHR10145">
    <property type="entry name" value="TRANSCRIPTION ELONGATION FACTOR SPT6"/>
    <property type="match status" value="1"/>
</dbReference>
<sequence>MAGFARDLVNFRYYREADGGKREMMEKLLAEEKKKNPSKIHYLISASKAYPGKFLLSYLPRVKARHEYVTVNPDGFRYRQQVFHSVNSLFKWFKEHFRDPIPGTPGTMLSARTPMGHSSYIGATPSINLANVDPQAIQRAAANLPNSLFNTLSQVAGQTPSFPSGTSNYGASFSGGYGYQPYTPSQPIATPMMTPSYHGITTPAHSIPATTPRYPQTPQSNWTPHHPSQTPAHRATPKANLSAADWKKMAEQWAKKRQEQDHKGSRALTPRTPGAGPYGSGSPMVESTPAGDATPLIDEH</sequence>
<protein>
    <submittedName>
        <fullName evidence="4">Transcription elongation factor SPT6-like</fullName>
    </submittedName>
</protein>
<dbReference type="PANTHER" id="PTHR10145:SF6">
    <property type="entry name" value="TRANSCRIPTION ELONGATION FACTOR SPT6"/>
    <property type="match status" value="1"/>
</dbReference>
<organism evidence="3 4">
    <name type="scientific">Limulus polyphemus</name>
    <name type="common">Atlantic horseshoe crab</name>
    <dbReference type="NCBI Taxonomy" id="6850"/>
    <lineage>
        <taxon>Eukaryota</taxon>
        <taxon>Metazoa</taxon>
        <taxon>Ecdysozoa</taxon>
        <taxon>Arthropoda</taxon>
        <taxon>Chelicerata</taxon>
        <taxon>Merostomata</taxon>
        <taxon>Xiphosura</taxon>
        <taxon>Limulidae</taxon>
        <taxon>Limulus</taxon>
    </lineage>
</organism>
<feature type="compositionally biased region" description="Polar residues" evidence="1">
    <location>
        <begin position="213"/>
        <end position="231"/>
    </location>
</feature>
<dbReference type="Proteomes" id="UP000694941">
    <property type="component" value="Unplaced"/>
</dbReference>
<evidence type="ECO:0000256" key="1">
    <source>
        <dbReference type="SAM" id="MobiDB-lite"/>
    </source>
</evidence>
<dbReference type="GeneID" id="106475524"/>
<evidence type="ECO:0000313" key="3">
    <source>
        <dbReference type="Proteomes" id="UP000694941"/>
    </source>
</evidence>